<evidence type="ECO:0000256" key="2">
    <source>
        <dbReference type="ARBA" id="ARBA00023274"/>
    </source>
</evidence>
<dbReference type="AlphaFoldDB" id="A0A9W6VFF0"/>
<dbReference type="NCBIfam" id="NF002462">
    <property type="entry name" value="PRK01678.1"/>
    <property type="match status" value="1"/>
</dbReference>
<dbReference type="EMBL" id="BSTI01000003">
    <property type="protein sequence ID" value="GLY64794.1"/>
    <property type="molecule type" value="Genomic_DNA"/>
</dbReference>
<dbReference type="GO" id="GO:0005840">
    <property type="term" value="C:ribosome"/>
    <property type="evidence" value="ECO:0007669"/>
    <property type="project" value="UniProtKB-KW"/>
</dbReference>
<dbReference type="PRINTS" id="PR01249">
    <property type="entry name" value="RIBOSOMALL31"/>
</dbReference>
<dbReference type="Gene3D" id="4.10.830.30">
    <property type="entry name" value="Ribosomal protein L31"/>
    <property type="match status" value="1"/>
</dbReference>
<comment type="similarity">
    <text evidence="3">Belongs to the bacterial ribosomal protein bL31 family.</text>
</comment>
<dbReference type="NCBIfam" id="TIGR00105">
    <property type="entry name" value="L31"/>
    <property type="match status" value="1"/>
</dbReference>
<evidence type="ECO:0000256" key="3">
    <source>
        <dbReference type="RuleBase" id="RU000564"/>
    </source>
</evidence>
<gene>
    <name evidence="4" type="primary">rpmE</name>
    <name evidence="4" type="ORF">Atai01_14130</name>
</gene>
<keyword evidence="2 3" id="KW-0687">Ribonucleoprotein</keyword>
<dbReference type="GO" id="GO:1990904">
    <property type="term" value="C:ribonucleoprotein complex"/>
    <property type="evidence" value="ECO:0007669"/>
    <property type="project" value="UniProtKB-KW"/>
</dbReference>
<comment type="caution">
    <text evidence="4">The sequence shown here is derived from an EMBL/GenBank/DDBJ whole genome shotgun (WGS) entry which is preliminary data.</text>
</comment>
<dbReference type="InterPro" id="IPR027493">
    <property type="entry name" value="Ribosomal_bL31_B"/>
</dbReference>
<dbReference type="InterPro" id="IPR002150">
    <property type="entry name" value="Ribosomal_bL31"/>
</dbReference>
<dbReference type="InterPro" id="IPR042105">
    <property type="entry name" value="Ribosomal_bL31_sf"/>
</dbReference>
<dbReference type="SUPFAM" id="SSF143800">
    <property type="entry name" value="L28p-like"/>
    <property type="match status" value="1"/>
</dbReference>
<proteinExistence type="inferred from homology"/>
<sequence length="85" mass="9196">MKPGIHPDYHPVVFQDFSAADAVLACSTITSAKTIERSDGSTYPLAAIDVSAWSHPCWTGAHRIVDTAGPVEKFHRGYGQRGGRK</sequence>
<keyword evidence="1 3" id="KW-0689">Ribosomal protein</keyword>
<reference evidence="4" key="1">
    <citation type="submission" date="2023-03" db="EMBL/GenBank/DDBJ databases">
        <title>Amycolatopsis taiwanensis NBRC 103393.</title>
        <authorList>
            <person name="Ichikawa N."/>
            <person name="Sato H."/>
            <person name="Tonouchi N."/>
        </authorList>
    </citation>
    <scope>NUCLEOTIDE SEQUENCE</scope>
    <source>
        <strain evidence="4">NBRC 103393</strain>
    </source>
</reference>
<dbReference type="RefSeq" id="WP_285486282.1">
    <property type="nucleotide sequence ID" value="NZ_BSTI01000003.1"/>
</dbReference>
<keyword evidence="5" id="KW-1185">Reference proteome</keyword>
<evidence type="ECO:0000313" key="4">
    <source>
        <dbReference type="EMBL" id="GLY64794.1"/>
    </source>
</evidence>
<dbReference type="GO" id="GO:0006412">
    <property type="term" value="P:translation"/>
    <property type="evidence" value="ECO:0007669"/>
    <property type="project" value="InterPro"/>
</dbReference>
<evidence type="ECO:0000256" key="1">
    <source>
        <dbReference type="ARBA" id="ARBA00022980"/>
    </source>
</evidence>
<accession>A0A9W6VFF0</accession>
<dbReference type="GO" id="GO:0003735">
    <property type="term" value="F:structural constituent of ribosome"/>
    <property type="evidence" value="ECO:0007669"/>
    <property type="project" value="InterPro"/>
</dbReference>
<dbReference type="Pfam" id="PF01197">
    <property type="entry name" value="Ribosomal_L31"/>
    <property type="match status" value="1"/>
</dbReference>
<organism evidence="4 5">
    <name type="scientific">Amycolatopsis taiwanensis</name>
    <dbReference type="NCBI Taxonomy" id="342230"/>
    <lineage>
        <taxon>Bacteria</taxon>
        <taxon>Bacillati</taxon>
        <taxon>Actinomycetota</taxon>
        <taxon>Actinomycetes</taxon>
        <taxon>Pseudonocardiales</taxon>
        <taxon>Pseudonocardiaceae</taxon>
        <taxon>Amycolatopsis</taxon>
    </lineage>
</organism>
<name>A0A9W6VFF0_9PSEU</name>
<dbReference type="InterPro" id="IPR034704">
    <property type="entry name" value="Ribosomal_bL28/bL31-like_sf"/>
</dbReference>
<dbReference type="Proteomes" id="UP001165136">
    <property type="component" value="Unassembled WGS sequence"/>
</dbReference>
<protein>
    <recommendedName>
        <fullName evidence="3">50S ribosomal protein L31</fullName>
    </recommendedName>
</protein>
<evidence type="ECO:0000313" key="5">
    <source>
        <dbReference type="Proteomes" id="UP001165136"/>
    </source>
</evidence>